<evidence type="ECO:0008006" key="4">
    <source>
        <dbReference type="Google" id="ProtNLM"/>
    </source>
</evidence>
<keyword evidence="3" id="KW-1185">Reference proteome</keyword>
<protein>
    <recommendedName>
        <fullName evidence="4">Protein kinase domain-containing protein</fullName>
    </recommendedName>
</protein>
<evidence type="ECO:0000313" key="2">
    <source>
        <dbReference type="Ensembl" id="ENSSRHP00000018168.1"/>
    </source>
</evidence>
<feature type="region of interest" description="Disordered" evidence="1">
    <location>
        <begin position="89"/>
        <end position="171"/>
    </location>
</feature>
<feature type="compositionally biased region" description="Low complexity" evidence="1">
    <location>
        <begin position="98"/>
        <end position="110"/>
    </location>
</feature>
<name>A0A673GWP8_9TELE</name>
<dbReference type="Gene3D" id="3.30.200.20">
    <property type="entry name" value="Phosphorylase Kinase, domain 1"/>
    <property type="match status" value="1"/>
</dbReference>
<evidence type="ECO:0000256" key="1">
    <source>
        <dbReference type="SAM" id="MobiDB-lite"/>
    </source>
</evidence>
<dbReference type="InterPro" id="IPR050588">
    <property type="entry name" value="WNK_Ser-Thr_kinase"/>
</dbReference>
<dbReference type="Proteomes" id="UP000472270">
    <property type="component" value="Unassembled WGS sequence"/>
</dbReference>
<proteinExistence type="predicted"/>
<accession>A0A673GWP8</accession>
<dbReference type="Ensembl" id="ENSSRHT00000018742.1">
    <property type="protein sequence ID" value="ENSSRHP00000018168.1"/>
    <property type="gene ID" value="ENSSRHG00000009872.1"/>
</dbReference>
<organism evidence="2 3">
    <name type="scientific">Sinocyclocheilus rhinocerous</name>
    <dbReference type="NCBI Taxonomy" id="307959"/>
    <lineage>
        <taxon>Eukaryota</taxon>
        <taxon>Metazoa</taxon>
        <taxon>Chordata</taxon>
        <taxon>Craniata</taxon>
        <taxon>Vertebrata</taxon>
        <taxon>Euteleostomi</taxon>
        <taxon>Actinopterygii</taxon>
        <taxon>Neopterygii</taxon>
        <taxon>Teleostei</taxon>
        <taxon>Ostariophysi</taxon>
        <taxon>Cypriniformes</taxon>
        <taxon>Cyprinidae</taxon>
        <taxon>Cyprininae</taxon>
        <taxon>Sinocyclocheilus</taxon>
    </lineage>
</organism>
<dbReference type="AlphaFoldDB" id="A0A673GWP8"/>
<reference evidence="2" key="2">
    <citation type="submission" date="2025-09" db="UniProtKB">
        <authorList>
            <consortium name="Ensembl"/>
        </authorList>
    </citation>
    <scope>IDENTIFICATION</scope>
</reference>
<dbReference type="FunFam" id="3.30.200.20:FF:000494">
    <property type="entry name" value="serine/threonine-protein kinase WNK2 isoform X2"/>
    <property type="match status" value="1"/>
</dbReference>
<dbReference type="PANTHER" id="PTHR13902">
    <property type="entry name" value="SERINE/THREONINE-PROTEIN KINASE WNK WITH NO LYSINE -RELATED"/>
    <property type="match status" value="1"/>
</dbReference>
<evidence type="ECO:0000313" key="3">
    <source>
        <dbReference type="Proteomes" id="UP000472270"/>
    </source>
</evidence>
<reference evidence="2" key="1">
    <citation type="submission" date="2025-08" db="UniProtKB">
        <authorList>
            <consortium name="Ensembl"/>
        </authorList>
    </citation>
    <scope>IDENTIFICATION</scope>
</reference>
<sequence>MLTTQISTTMSQAEVDMAGLGFPKLPAGFDADSFFPARLPPRRRRHSANSRKHAYRFNKLHTMDVEPQESIAPLTKTLSWSADNIVSEAANEEKKTDSSPPMSSVSSSPPETQDSDPRPADTWATEEPSAQEADASSDSDEESTQKKAVLSRAPFERKREQEEKDEIETKAVATSPDGRFLKFNIEIGRGSFKTVYKGLDTETTVEVAWCELQVPSSGSQLVLSCYR</sequence>